<keyword evidence="3" id="KW-1185">Reference proteome</keyword>
<comment type="caution">
    <text evidence="2">The sequence shown here is derived from an EMBL/GenBank/DDBJ whole genome shotgun (WGS) entry which is preliminary data.</text>
</comment>
<organism evidence="2 3">
    <name type="scientific">Urechidicola vernalis</name>
    <dbReference type="NCBI Taxonomy" id="3075600"/>
    <lineage>
        <taxon>Bacteria</taxon>
        <taxon>Pseudomonadati</taxon>
        <taxon>Bacteroidota</taxon>
        <taxon>Flavobacteriia</taxon>
        <taxon>Flavobacteriales</taxon>
        <taxon>Flavobacteriaceae</taxon>
        <taxon>Urechidicola</taxon>
    </lineage>
</organism>
<name>A0ABU2Y356_9FLAO</name>
<dbReference type="Proteomes" id="UP001252186">
    <property type="component" value="Unassembled WGS sequence"/>
</dbReference>
<gene>
    <name evidence="2" type="ORF">RM519_02335</name>
</gene>
<evidence type="ECO:0000313" key="2">
    <source>
        <dbReference type="EMBL" id="MDT0552074.1"/>
    </source>
</evidence>
<sequence>MFTVLVLFIVGIIACYFLAKAIIKFVPKKVHAFISLALYAIVALLAYKSYDAVMKPIKFNQEKERRYTLAIDNLKIIRDAQTAHRTVTGSFAKKIEDLVIFIDTAQFAVTEARNETKTVDAGGGITNEVEFRVVDTTGYTDVRANFVGKDYKAMMNVPGTDKQYTMTLGTVPRTNGAVVAVYEVKVAKEVVLHGMDPDLINLEEEAFADNQVKGKFISVGSLGEVSDSGNWPPTYDLADIQKAKQ</sequence>
<feature type="transmembrane region" description="Helical" evidence="1">
    <location>
        <begin position="29"/>
        <end position="47"/>
    </location>
</feature>
<evidence type="ECO:0000256" key="1">
    <source>
        <dbReference type="SAM" id="Phobius"/>
    </source>
</evidence>
<keyword evidence="1" id="KW-0812">Transmembrane</keyword>
<dbReference type="RefSeq" id="WP_311591897.1">
    <property type="nucleotide sequence ID" value="NZ_JAVRHV010000001.1"/>
</dbReference>
<evidence type="ECO:0000313" key="3">
    <source>
        <dbReference type="Proteomes" id="UP001252186"/>
    </source>
</evidence>
<keyword evidence="1" id="KW-0472">Membrane</keyword>
<proteinExistence type="predicted"/>
<keyword evidence="1" id="KW-1133">Transmembrane helix</keyword>
<accession>A0ABU2Y356</accession>
<dbReference type="EMBL" id="JAVRHV010000001">
    <property type="protein sequence ID" value="MDT0552074.1"/>
    <property type="molecule type" value="Genomic_DNA"/>
</dbReference>
<reference evidence="2 3" key="1">
    <citation type="submission" date="2023-09" db="EMBL/GenBank/DDBJ databases">
        <authorList>
            <person name="Rey-Velasco X."/>
        </authorList>
    </citation>
    <scope>NUCLEOTIDE SEQUENCE [LARGE SCALE GENOMIC DNA]</scope>
    <source>
        <strain evidence="2 3">P050</strain>
    </source>
</reference>
<protein>
    <submittedName>
        <fullName evidence="2">Uncharacterized protein</fullName>
    </submittedName>
</protein>